<evidence type="ECO:0000256" key="1">
    <source>
        <dbReference type="ARBA" id="ARBA00006139"/>
    </source>
</evidence>
<evidence type="ECO:0000256" key="7">
    <source>
        <dbReference type="ARBA" id="ARBA00022989"/>
    </source>
</evidence>
<evidence type="ECO:0000256" key="3">
    <source>
        <dbReference type="ARBA" id="ARBA00022670"/>
    </source>
</evidence>
<dbReference type="PANTHER" id="PTHR33695">
    <property type="entry name" value="LIPOPROTEIN SIGNAL PEPTIDASE"/>
    <property type="match status" value="1"/>
</dbReference>
<dbReference type="InterPro" id="IPR001872">
    <property type="entry name" value="Peptidase_A8"/>
</dbReference>
<keyword evidence="4 9" id="KW-0812">Transmembrane</keyword>
<feature type="active site" evidence="9">
    <location>
        <position position="133"/>
    </location>
</feature>
<comment type="caution">
    <text evidence="9">Lacks conserved residue(s) required for the propagation of feature annotation.</text>
</comment>
<keyword evidence="7 9" id="KW-1133">Transmembrane helix</keyword>
<dbReference type="GO" id="GO:0005886">
    <property type="term" value="C:plasma membrane"/>
    <property type="evidence" value="ECO:0007669"/>
    <property type="project" value="UniProtKB-SubCell"/>
</dbReference>
<evidence type="ECO:0000256" key="2">
    <source>
        <dbReference type="ARBA" id="ARBA00022475"/>
    </source>
</evidence>
<organism evidence="12 13">
    <name type="scientific">Derxia gummosa DSM 723</name>
    <dbReference type="NCBI Taxonomy" id="1121388"/>
    <lineage>
        <taxon>Bacteria</taxon>
        <taxon>Pseudomonadati</taxon>
        <taxon>Pseudomonadota</taxon>
        <taxon>Betaproteobacteria</taxon>
        <taxon>Burkholderiales</taxon>
        <taxon>Alcaligenaceae</taxon>
        <taxon>Derxia</taxon>
    </lineage>
</organism>
<dbReference type="GO" id="GO:0006508">
    <property type="term" value="P:proteolysis"/>
    <property type="evidence" value="ECO:0007669"/>
    <property type="project" value="UniProtKB-KW"/>
</dbReference>
<evidence type="ECO:0000256" key="4">
    <source>
        <dbReference type="ARBA" id="ARBA00022692"/>
    </source>
</evidence>
<evidence type="ECO:0000256" key="11">
    <source>
        <dbReference type="RuleBase" id="RU004181"/>
    </source>
</evidence>
<keyword evidence="3 9" id="KW-0645">Protease</keyword>
<dbReference type="Proteomes" id="UP000675920">
    <property type="component" value="Unplaced"/>
</dbReference>
<comment type="similarity">
    <text evidence="1 9 11">Belongs to the peptidase A8 family.</text>
</comment>
<evidence type="ECO:0000256" key="9">
    <source>
        <dbReference type="HAMAP-Rule" id="MF_00161"/>
    </source>
</evidence>
<keyword evidence="5 9" id="KW-0064">Aspartyl protease</keyword>
<dbReference type="Pfam" id="PF01252">
    <property type="entry name" value="Peptidase_A8"/>
    <property type="match status" value="1"/>
</dbReference>
<comment type="subcellular location">
    <subcellularLocation>
        <location evidence="9">Cell membrane</location>
        <topology evidence="9">Multi-pass membrane protein</topology>
    </subcellularLocation>
</comment>
<name>A0A8B6X913_9BURK</name>
<comment type="function">
    <text evidence="9 10">This protein specifically catalyzes the removal of signal peptides from prolipoproteins.</text>
</comment>
<dbReference type="EC" id="3.4.23.36" evidence="9"/>
<dbReference type="PROSITE" id="PS00855">
    <property type="entry name" value="SPASE_II"/>
    <property type="match status" value="1"/>
</dbReference>
<protein>
    <recommendedName>
        <fullName evidence="9">Lipoprotein signal peptidase</fullName>
        <ecNumber evidence="9">3.4.23.36</ecNumber>
    </recommendedName>
    <alternativeName>
        <fullName evidence="9">Prolipoprotein signal peptidase</fullName>
    </alternativeName>
    <alternativeName>
        <fullName evidence="9">Signal peptidase II</fullName>
        <shortName evidence="9">SPase II</shortName>
    </alternativeName>
</protein>
<feature type="transmembrane region" description="Helical" evidence="9">
    <location>
        <begin position="88"/>
        <end position="105"/>
    </location>
</feature>
<evidence type="ECO:0000256" key="5">
    <source>
        <dbReference type="ARBA" id="ARBA00022750"/>
    </source>
</evidence>
<dbReference type="OrthoDB" id="9810259at2"/>
<reference evidence="13" key="1">
    <citation type="journal article" date="2016" name="Science">
        <title>Structural basis of lipoprotein signal peptidase II action and inhibition by the antibiotic globomycin.</title>
        <authorList>
            <person name="Vogeley L."/>
            <person name="El Arnaout T."/>
            <person name="Bailey J."/>
            <person name="Stansfeld P.J."/>
            <person name="Boland C."/>
            <person name="Caffrey M."/>
        </authorList>
    </citation>
    <scope>NUCLEOTIDE SEQUENCE</scope>
</reference>
<comment type="catalytic activity">
    <reaction evidence="9 10">
        <text>Release of signal peptides from bacterial membrane prolipoproteins. Hydrolyzes -Xaa-Yaa-Zaa-|-(S,diacylglyceryl)Cys-, in which Xaa is hydrophobic (preferably Leu), and Yaa (Ala or Ser) and Zaa (Gly or Ala) have small, neutral side chains.</text>
        <dbReference type="EC" id="3.4.23.36"/>
    </reaction>
</comment>
<keyword evidence="2 9" id="KW-1003">Cell membrane</keyword>
<evidence type="ECO:0000256" key="8">
    <source>
        <dbReference type="ARBA" id="ARBA00023136"/>
    </source>
</evidence>
<dbReference type="AlphaFoldDB" id="A0A8B6X913"/>
<dbReference type="NCBIfam" id="TIGR00077">
    <property type="entry name" value="lspA"/>
    <property type="match status" value="1"/>
</dbReference>
<accession>A0A8B6X913</accession>
<evidence type="ECO:0000313" key="12">
    <source>
        <dbReference type="Proteomes" id="UP000675920"/>
    </source>
</evidence>
<sequence length="155" mass="17370">MLPWLGLAMVVILLDQASKIAISRVFEFGQRMPIADGFFDLTLLYNKGAAFSFLAAAGGWQKYFFIALGTGAALFIVWLLSRHNQQRLFSFALAMILGGAIGNVIDRLAYGHVVDFILVYWRDWYWPAFNLADSAIVCGAGTLMLDELLRVRRTK</sequence>
<keyword evidence="6 9" id="KW-0378">Hydrolase</keyword>
<dbReference type="RefSeq" id="WP_051378180.1">
    <property type="nucleotide sequence ID" value="NZ_AXWS01000007.1"/>
</dbReference>
<feature type="transmembrane region" description="Helical" evidence="9">
    <location>
        <begin position="125"/>
        <end position="145"/>
    </location>
</feature>
<dbReference type="GO" id="GO:0004190">
    <property type="term" value="F:aspartic-type endopeptidase activity"/>
    <property type="evidence" value="ECO:0007669"/>
    <property type="project" value="UniProtKB-UniRule"/>
</dbReference>
<gene>
    <name evidence="9 13" type="primary">lspA</name>
</gene>
<dbReference type="UniPathway" id="UPA00665"/>
<evidence type="ECO:0000256" key="6">
    <source>
        <dbReference type="ARBA" id="ARBA00022801"/>
    </source>
</evidence>
<keyword evidence="8 9" id="KW-0472">Membrane</keyword>
<comment type="pathway">
    <text evidence="9">Protein modification; lipoprotein biosynthesis (signal peptide cleavage).</text>
</comment>
<evidence type="ECO:0000256" key="10">
    <source>
        <dbReference type="RuleBase" id="RU000594"/>
    </source>
</evidence>
<keyword evidence="12" id="KW-1185">Reference proteome</keyword>
<dbReference type="PANTHER" id="PTHR33695:SF1">
    <property type="entry name" value="LIPOPROTEIN SIGNAL PEPTIDASE"/>
    <property type="match status" value="1"/>
</dbReference>
<feature type="active site" evidence="9">
    <location>
        <position position="115"/>
    </location>
</feature>
<dbReference type="PRINTS" id="PR00781">
    <property type="entry name" value="LIPOSIGPTASE"/>
</dbReference>
<reference evidence="13" key="2">
    <citation type="submission" date="2025-08" db="UniProtKB">
        <authorList>
            <consortium name="RefSeq"/>
        </authorList>
    </citation>
    <scope>IDENTIFICATION</scope>
</reference>
<feature type="transmembrane region" description="Helical" evidence="9">
    <location>
        <begin position="63"/>
        <end position="81"/>
    </location>
</feature>
<evidence type="ECO:0000313" key="13">
    <source>
        <dbReference type="RefSeq" id="WP_051378180.1"/>
    </source>
</evidence>
<proteinExistence type="inferred from homology"/>
<dbReference type="HAMAP" id="MF_00161">
    <property type="entry name" value="LspA"/>
    <property type="match status" value="1"/>
</dbReference>